<evidence type="ECO:0000313" key="4">
    <source>
        <dbReference type="Proteomes" id="UP000286594"/>
    </source>
</evidence>
<organism evidence="3 4">
    <name type="scientific">Paenirhodobacter ferrireducens</name>
    <dbReference type="NCBI Taxonomy" id="1215032"/>
    <lineage>
        <taxon>Bacteria</taxon>
        <taxon>Pseudomonadati</taxon>
        <taxon>Pseudomonadota</taxon>
        <taxon>Alphaproteobacteria</taxon>
        <taxon>Rhodobacterales</taxon>
        <taxon>Rhodobacter group</taxon>
        <taxon>Paenirhodobacter</taxon>
    </lineage>
</organism>
<evidence type="ECO:0000313" key="3">
    <source>
        <dbReference type="EMBL" id="RWR49425.1"/>
    </source>
</evidence>
<proteinExistence type="predicted"/>
<keyword evidence="1" id="KW-0547">Nucleotide-binding</keyword>
<gene>
    <name evidence="3" type="ORF">EOW65_09105</name>
</gene>
<dbReference type="AlphaFoldDB" id="A0A443LK20"/>
<dbReference type="Proteomes" id="UP000286594">
    <property type="component" value="Unassembled WGS sequence"/>
</dbReference>
<protein>
    <recommendedName>
        <fullName evidence="2">Acb2/Tad1 hairpin domain-containing protein</fullName>
    </recommendedName>
</protein>
<evidence type="ECO:0000256" key="1">
    <source>
        <dbReference type="ARBA" id="ARBA00022741"/>
    </source>
</evidence>
<feature type="domain" description="Acb2/Tad1 hairpin" evidence="2">
    <location>
        <begin position="18"/>
        <end position="86"/>
    </location>
</feature>
<accession>A0A443LK20</accession>
<sequence length="87" mass="9764">MPHDRPRRQFVDDRTANNAVRHQYRTLSEAEKQQMQRIKDLGAEFIDALHEIGGTAPAGEAMGSRDLSLAKTHAEDAVMRAVRHITA</sequence>
<dbReference type="Pfam" id="PF24729">
    <property type="entry name" value="Acb2_Tad1_hairpin"/>
    <property type="match status" value="1"/>
</dbReference>
<name>A0A443LK20_9RHOB</name>
<dbReference type="InterPro" id="IPR056098">
    <property type="entry name" value="Acb2/Tad1_hairpin"/>
</dbReference>
<evidence type="ECO:0000259" key="2">
    <source>
        <dbReference type="Pfam" id="PF24729"/>
    </source>
</evidence>
<dbReference type="OrthoDB" id="7774727at2"/>
<reference evidence="3 4" key="1">
    <citation type="submission" date="2019-01" db="EMBL/GenBank/DDBJ databases">
        <title>Sinorhodobacter populi sp. nov. isolated from the symptomatic bark tissue of Populus euramericana canker.</title>
        <authorList>
            <person name="Xu G."/>
        </authorList>
    </citation>
    <scope>NUCLEOTIDE SEQUENCE [LARGE SCALE GENOMIC DNA]</scope>
    <source>
        <strain evidence="3 4">CCTCC AB2012026</strain>
    </source>
</reference>
<comment type="caution">
    <text evidence="3">The sequence shown here is derived from an EMBL/GenBank/DDBJ whole genome shotgun (WGS) entry which is preliminary data.</text>
</comment>
<keyword evidence="4" id="KW-1185">Reference proteome</keyword>
<dbReference type="EMBL" id="SAVB01000009">
    <property type="protein sequence ID" value="RWR49425.1"/>
    <property type="molecule type" value="Genomic_DNA"/>
</dbReference>
<dbReference type="GO" id="GO:0000166">
    <property type="term" value="F:nucleotide binding"/>
    <property type="evidence" value="ECO:0007669"/>
    <property type="project" value="UniProtKB-KW"/>
</dbReference>